<dbReference type="AlphaFoldDB" id="A0A6A5UX22"/>
<feature type="domain" description="AB hydrolase-1" evidence="3">
    <location>
        <begin position="41"/>
        <end position="318"/>
    </location>
</feature>
<accession>A0A6A5UX22</accession>
<comment type="similarity">
    <text evidence="2">Belongs to the AB hydrolase superfamily. Epoxide hydrolase family.</text>
</comment>
<name>A0A6A5UX22_9PLEO</name>
<proteinExistence type="inferred from homology"/>
<evidence type="ECO:0000259" key="3">
    <source>
        <dbReference type="Pfam" id="PF00561"/>
    </source>
</evidence>
<evidence type="ECO:0000313" key="5">
    <source>
        <dbReference type="Proteomes" id="UP000800036"/>
    </source>
</evidence>
<dbReference type="InterPro" id="IPR000639">
    <property type="entry name" value="Epox_hydrolase-like"/>
</dbReference>
<evidence type="ECO:0000256" key="2">
    <source>
        <dbReference type="ARBA" id="ARBA00038334"/>
    </source>
</evidence>
<gene>
    <name evidence="4" type="ORF">BU23DRAFT_584940</name>
</gene>
<dbReference type="SUPFAM" id="SSF53474">
    <property type="entry name" value="alpha/beta-Hydrolases"/>
    <property type="match status" value="1"/>
</dbReference>
<keyword evidence="5" id="KW-1185">Reference proteome</keyword>
<dbReference type="PRINTS" id="PR00111">
    <property type="entry name" value="ABHYDROLASE"/>
</dbReference>
<dbReference type="OrthoDB" id="408373at2759"/>
<evidence type="ECO:0000256" key="1">
    <source>
        <dbReference type="ARBA" id="ARBA00022801"/>
    </source>
</evidence>
<dbReference type="GO" id="GO:0016787">
    <property type="term" value="F:hydrolase activity"/>
    <property type="evidence" value="ECO:0007669"/>
    <property type="project" value="UniProtKB-KW"/>
</dbReference>
<dbReference type="Pfam" id="PF00561">
    <property type="entry name" value="Abhydrolase_1"/>
    <property type="match status" value="1"/>
</dbReference>
<protein>
    <submittedName>
        <fullName evidence="4">Alpha/beta-hydrolase</fullName>
    </submittedName>
</protein>
<dbReference type="PANTHER" id="PTHR43329">
    <property type="entry name" value="EPOXIDE HYDROLASE"/>
    <property type="match status" value="1"/>
</dbReference>
<keyword evidence="1 4" id="KW-0378">Hydrolase</keyword>
<organism evidence="4 5">
    <name type="scientific">Bimuria novae-zelandiae CBS 107.79</name>
    <dbReference type="NCBI Taxonomy" id="1447943"/>
    <lineage>
        <taxon>Eukaryota</taxon>
        <taxon>Fungi</taxon>
        <taxon>Dikarya</taxon>
        <taxon>Ascomycota</taxon>
        <taxon>Pezizomycotina</taxon>
        <taxon>Dothideomycetes</taxon>
        <taxon>Pleosporomycetidae</taxon>
        <taxon>Pleosporales</taxon>
        <taxon>Massarineae</taxon>
        <taxon>Didymosphaeriaceae</taxon>
        <taxon>Bimuria</taxon>
    </lineage>
</organism>
<sequence>MSSKPIDIISDTRVQHRTSTLNNHNYHYLYGEPVGGRFKATVFLIHGWPDISAGWRYQISFLLDMGFRVVAPDMMGYGGTDAPEVPPNDVSLYSYERAAHDIAELAKTIGAKQIVLGGHDWGGMVVYRAAQFHPELVTHLFAVCTPYMPPTERYLSIEDLTNKFLPEFGYQIQLASGEVEKHVKDERSIRQFLRSTYGGRTPSGEVGFEPRMGLNLQNYHSVGESKLMNDKVLAYYVNEYSRHGIHGPPSVNWYRTRKVNWQRDRALLDKKTISIPTLFIQANYDNVLKPEMSKGMEKYFPKLTRGEVKASHWALTQKPEEVNAIIAKWLDKQGLGIRSSL</sequence>
<dbReference type="EMBL" id="ML976759">
    <property type="protein sequence ID" value="KAF1965577.1"/>
    <property type="molecule type" value="Genomic_DNA"/>
</dbReference>
<reference evidence="4" key="1">
    <citation type="journal article" date="2020" name="Stud. Mycol.">
        <title>101 Dothideomycetes genomes: a test case for predicting lifestyles and emergence of pathogens.</title>
        <authorList>
            <person name="Haridas S."/>
            <person name="Albert R."/>
            <person name="Binder M."/>
            <person name="Bloem J."/>
            <person name="Labutti K."/>
            <person name="Salamov A."/>
            <person name="Andreopoulos B."/>
            <person name="Baker S."/>
            <person name="Barry K."/>
            <person name="Bills G."/>
            <person name="Bluhm B."/>
            <person name="Cannon C."/>
            <person name="Castanera R."/>
            <person name="Culley D."/>
            <person name="Daum C."/>
            <person name="Ezra D."/>
            <person name="Gonzalez J."/>
            <person name="Henrissat B."/>
            <person name="Kuo A."/>
            <person name="Liang C."/>
            <person name="Lipzen A."/>
            <person name="Lutzoni F."/>
            <person name="Magnuson J."/>
            <person name="Mondo S."/>
            <person name="Nolan M."/>
            <person name="Ohm R."/>
            <person name="Pangilinan J."/>
            <person name="Park H.-J."/>
            <person name="Ramirez L."/>
            <person name="Alfaro M."/>
            <person name="Sun H."/>
            <person name="Tritt A."/>
            <person name="Yoshinaga Y."/>
            <person name="Zwiers L.-H."/>
            <person name="Turgeon B."/>
            <person name="Goodwin S."/>
            <person name="Spatafora J."/>
            <person name="Crous P."/>
            <person name="Grigoriev I."/>
        </authorList>
    </citation>
    <scope>NUCLEOTIDE SEQUENCE</scope>
    <source>
        <strain evidence="4">CBS 107.79</strain>
    </source>
</reference>
<dbReference type="InterPro" id="IPR029058">
    <property type="entry name" value="AB_hydrolase_fold"/>
</dbReference>
<dbReference type="PRINTS" id="PR00412">
    <property type="entry name" value="EPOXHYDRLASE"/>
</dbReference>
<dbReference type="Proteomes" id="UP000800036">
    <property type="component" value="Unassembled WGS sequence"/>
</dbReference>
<evidence type="ECO:0000313" key="4">
    <source>
        <dbReference type="EMBL" id="KAF1965577.1"/>
    </source>
</evidence>
<dbReference type="InterPro" id="IPR000073">
    <property type="entry name" value="AB_hydrolase_1"/>
</dbReference>
<dbReference type="Gene3D" id="3.40.50.1820">
    <property type="entry name" value="alpha/beta hydrolase"/>
    <property type="match status" value="1"/>
</dbReference>